<proteinExistence type="predicted"/>
<feature type="DNA-binding region" description="H-T-H motif" evidence="4">
    <location>
        <begin position="81"/>
        <end position="100"/>
    </location>
</feature>
<comment type="caution">
    <text evidence="6">The sequence shown here is derived from an EMBL/GenBank/DDBJ whole genome shotgun (WGS) entry which is preliminary data.</text>
</comment>
<evidence type="ECO:0000313" key="6">
    <source>
        <dbReference type="EMBL" id="MBO1073353.1"/>
    </source>
</evidence>
<reference evidence="6 7" key="1">
    <citation type="submission" date="2020-09" db="EMBL/GenBank/DDBJ databases">
        <title>Roseomonas.</title>
        <authorList>
            <person name="Zhu W."/>
        </authorList>
    </citation>
    <scope>NUCLEOTIDE SEQUENCE [LARGE SCALE GENOMIC DNA]</scope>
    <source>
        <strain evidence="6 7">1311</strain>
    </source>
</reference>
<dbReference type="SUPFAM" id="SSF48498">
    <property type="entry name" value="Tetracyclin repressor-like, C-terminal domain"/>
    <property type="match status" value="1"/>
</dbReference>
<accession>A0ABS3K9P3</accession>
<evidence type="ECO:0000256" key="4">
    <source>
        <dbReference type="PROSITE-ProRule" id="PRU00335"/>
    </source>
</evidence>
<keyword evidence="1" id="KW-0805">Transcription regulation</keyword>
<evidence type="ECO:0000256" key="2">
    <source>
        <dbReference type="ARBA" id="ARBA00023125"/>
    </source>
</evidence>
<dbReference type="SUPFAM" id="SSF46689">
    <property type="entry name" value="Homeodomain-like"/>
    <property type="match status" value="1"/>
</dbReference>
<dbReference type="Pfam" id="PF00440">
    <property type="entry name" value="TetR_N"/>
    <property type="match status" value="1"/>
</dbReference>
<dbReference type="InterPro" id="IPR001647">
    <property type="entry name" value="HTH_TetR"/>
</dbReference>
<name>A0ABS3K9P3_9PROT</name>
<feature type="domain" description="HTH tetR-type" evidence="5">
    <location>
        <begin position="58"/>
        <end position="118"/>
    </location>
</feature>
<organism evidence="6 7">
    <name type="scientific">Roseomonas marmotae</name>
    <dbReference type="NCBI Taxonomy" id="2768161"/>
    <lineage>
        <taxon>Bacteria</taxon>
        <taxon>Pseudomonadati</taxon>
        <taxon>Pseudomonadota</taxon>
        <taxon>Alphaproteobacteria</taxon>
        <taxon>Acetobacterales</taxon>
        <taxon>Roseomonadaceae</taxon>
        <taxon>Roseomonas</taxon>
    </lineage>
</organism>
<gene>
    <name evidence="6" type="ORF">IAI60_01875</name>
</gene>
<evidence type="ECO:0000256" key="3">
    <source>
        <dbReference type="ARBA" id="ARBA00023163"/>
    </source>
</evidence>
<dbReference type="Proteomes" id="UP001518990">
    <property type="component" value="Unassembled WGS sequence"/>
</dbReference>
<dbReference type="EMBL" id="JACTNF010000001">
    <property type="protein sequence ID" value="MBO1073353.1"/>
    <property type="molecule type" value="Genomic_DNA"/>
</dbReference>
<evidence type="ECO:0000313" key="7">
    <source>
        <dbReference type="Proteomes" id="UP001518990"/>
    </source>
</evidence>
<dbReference type="PRINTS" id="PR00455">
    <property type="entry name" value="HTHTETR"/>
</dbReference>
<protein>
    <submittedName>
        <fullName evidence="6">TetR/AcrR family transcriptional regulator</fullName>
    </submittedName>
</protein>
<keyword evidence="7" id="KW-1185">Reference proteome</keyword>
<evidence type="ECO:0000256" key="1">
    <source>
        <dbReference type="ARBA" id="ARBA00023015"/>
    </source>
</evidence>
<sequence>MLLRNGIGIAYLRGRVIPTGSYQEYIPNGTESSRAFSVAQSHARESTVIKAPRTKARSPAAQRLCEVAKDLFYRQGIRATGVEELCRVAGTTKISLYRAFPSKDELVAAILREDCEEKTGLLEEVMSDAVPAQARPAAVLARAAASLRQSGFRGCPVGMAIVEFPDPEHPARKVADAYKQKTRERLCQICTEAGAADPRGLGDSILLLIEGAFSAAPYLGNDEAARMLERAGTAILHLALPAVKRAGIAVPA</sequence>
<keyword evidence="3" id="KW-0804">Transcription</keyword>
<dbReference type="InterPro" id="IPR009057">
    <property type="entry name" value="Homeodomain-like_sf"/>
</dbReference>
<evidence type="ECO:0000259" key="5">
    <source>
        <dbReference type="PROSITE" id="PS50977"/>
    </source>
</evidence>
<dbReference type="PANTHER" id="PTHR47506">
    <property type="entry name" value="TRANSCRIPTIONAL REGULATORY PROTEIN"/>
    <property type="match status" value="1"/>
</dbReference>
<dbReference type="PANTHER" id="PTHR47506:SF1">
    <property type="entry name" value="HTH-TYPE TRANSCRIPTIONAL REGULATOR YJDC"/>
    <property type="match status" value="1"/>
</dbReference>
<dbReference type="PROSITE" id="PS50977">
    <property type="entry name" value="HTH_TETR_2"/>
    <property type="match status" value="1"/>
</dbReference>
<dbReference type="Gene3D" id="1.10.357.10">
    <property type="entry name" value="Tetracycline Repressor, domain 2"/>
    <property type="match status" value="1"/>
</dbReference>
<dbReference type="InterPro" id="IPR036271">
    <property type="entry name" value="Tet_transcr_reg_TetR-rel_C_sf"/>
</dbReference>
<keyword evidence="2 4" id="KW-0238">DNA-binding</keyword>